<accession>A0A8X7YNN1</accession>
<feature type="domain" description="DYW" evidence="2">
    <location>
        <begin position="13"/>
        <end position="81"/>
    </location>
</feature>
<comment type="similarity">
    <text evidence="1">Belongs to the PPR family. PCMP-H subfamily.</text>
</comment>
<sequence>MLAEMSKKLKEAGYLPDTSVVLHNIDEEEKETALNYHSEKLAMAFGLISTAPGTPIRVVKNLRICDDCHTVTKLLSKIYKRADNYIESYVQALSIVQLGKDVCLNQQHPNLLLI</sequence>
<evidence type="ECO:0000256" key="1">
    <source>
        <dbReference type="ARBA" id="ARBA00006643"/>
    </source>
</evidence>
<dbReference type="GO" id="GO:0008270">
    <property type="term" value="F:zinc ion binding"/>
    <property type="evidence" value="ECO:0007669"/>
    <property type="project" value="InterPro"/>
</dbReference>
<evidence type="ECO:0000313" key="3">
    <source>
        <dbReference type="EMBL" id="KAG6751788.1"/>
    </source>
</evidence>
<dbReference type="EMBL" id="JAAWWB010000025">
    <property type="protein sequence ID" value="KAG6751788.1"/>
    <property type="molecule type" value="Genomic_DNA"/>
</dbReference>
<dbReference type="Pfam" id="PF14432">
    <property type="entry name" value="DYW_deaminase"/>
    <property type="match status" value="1"/>
</dbReference>
<proteinExistence type="inferred from homology"/>
<protein>
    <recommendedName>
        <fullName evidence="2">DYW domain-containing protein</fullName>
    </recommendedName>
</protein>
<evidence type="ECO:0000313" key="4">
    <source>
        <dbReference type="Proteomes" id="UP000886885"/>
    </source>
</evidence>
<dbReference type="InterPro" id="IPR032867">
    <property type="entry name" value="DYW_dom"/>
</dbReference>
<evidence type="ECO:0000259" key="2">
    <source>
        <dbReference type="Pfam" id="PF14432"/>
    </source>
</evidence>
<comment type="caution">
    <text evidence="3">The sequence shown here is derived from an EMBL/GenBank/DDBJ whole genome shotgun (WGS) entry which is preliminary data.</text>
</comment>
<reference evidence="3" key="1">
    <citation type="journal article" date="2020" name="bioRxiv">
        <title>Hybrid origin of Populus tomentosa Carr. identified through genome sequencing and phylogenomic analysis.</title>
        <authorList>
            <person name="An X."/>
            <person name="Gao K."/>
            <person name="Chen Z."/>
            <person name="Li J."/>
            <person name="Yang X."/>
            <person name="Yang X."/>
            <person name="Zhou J."/>
            <person name="Guo T."/>
            <person name="Zhao T."/>
            <person name="Huang S."/>
            <person name="Miao D."/>
            <person name="Khan W.U."/>
            <person name="Rao P."/>
            <person name="Ye M."/>
            <person name="Lei B."/>
            <person name="Liao W."/>
            <person name="Wang J."/>
            <person name="Ji L."/>
            <person name="Li Y."/>
            <person name="Guo B."/>
            <person name="Mustafa N.S."/>
            <person name="Li S."/>
            <person name="Yun Q."/>
            <person name="Keller S.R."/>
            <person name="Mao J."/>
            <person name="Zhang R."/>
            <person name="Strauss S.H."/>
        </authorList>
    </citation>
    <scope>NUCLEOTIDE SEQUENCE</scope>
    <source>
        <strain evidence="3">GM15</strain>
        <tissue evidence="3">Leaf</tissue>
    </source>
</reference>
<dbReference type="OrthoDB" id="849397at2759"/>
<keyword evidence="4" id="KW-1185">Reference proteome</keyword>
<dbReference type="AlphaFoldDB" id="A0A8X7YNN1"/>
<organism evidence="3 4">
    <name type="scientific">Populus tomentosa</name>
    <name type="common">Chinese white poplar</name>
    <dbReference type="NCBI Taxonomy" id="118781"/>
    <lineage>
        <taxon>Eukaryota</taxon>
        <taxon>Viridiplantae</taxon>
        <taxon>Streptophyta</taxon>
        <taxon>Embryophyta</taxon>
        <taxon>Tracheophyta</taxon>
        <taxon>Spermatophyta</taxon>
        <taxon>Magnoliopsida</taxon>
        <taxon>eudicotyledons</taxon>
        <taxon>Gunneridae</taxon>
        <taxon>Pentapetalae</taxon>
        <taxon>rosids</taxon>
        <taxon>fabids</taxon>
        <taxon>Malpighiales</taxon>
        <taxon>Salicaceae</taxon>
        <taxon>Saliceae</taxon>
        <taxon>Populus</taxon>
    </lineage>
</organism>
<gene>
    <name evidence="3" type="ORF">POTOM_043995</name>
</gene>
<dbReference type="Proteomes" id="UP000886885">
    <property type="component" value="Chromosome 13A"/>
</dbReference>
<name>A0A8X7YNN1_POPTO</name>